<dbReference type="InterPro" id="IPR002912">
    <property type="entry name" value="ACT_dom"/>
</dbReference>
<feature type="domain" description="ACT" evidence="5">
    <location>
        <begin position="116"/>
        <end position="190"/>
    </location>
</feature>
<dbReference type="SUPFAM" id="SSF55021">
    <property type="entry name" value="ACT-like"/>
    <property type="match status" value="1"/>
</dbReference>
<reference evidence="6" key="1">
    <citation type="submission" date="2020-11" db="EMBL/GenBank/DDBJ databases">
        <title>Isolation and identification of active actinomycetes.</title>
        <authorList>
            <person name="Yu B."/>
        </authorList>
    </citation>
    <scope>NUCLEOTIDE SEQUENCE</scope>
    <source>
        <strain evidence="6">NEAU-YB345</strain>
    </source>
</reference>
<dbReference type="InterPro" id="IPR000182">
    <property type="entry name" value="GNAT_dom"/>
</dbReference>
<evidence type="ECO:0000259" key="5">
    <source>
        <dbReference type="PROSITE" id="PS51671"/>
    </source>
</evidence>
<evidence type="ECO:0000259" key="4">
    <source>
        <dbReference type="PROSITE" id="PS51186"/>
    </source>
</evidence>
<accession>A0A931FDY9</accession>
<dbReference type="Gene3D" id="3.30.70.260">
    <property type="match status" value="1"/>
</dbReference>
<gene>
    <name evidence="6" type="ORF">I2501_18835</name>
</gene>
<evidence type="ECO:0000313" key="6">
    <source>
        <dbReference type="EMBL" id="MBF9070083.1"/>
    </source>
</evidence>
<dbReference type="GO" id="GO:0016747">
    <property type="term" value="F:acyltransferase activity, transferring groups other than amino-acyl groups"/>
    <property type="evidence" value="ECO:0007669"/>
    <property type="project" value="InterPro"/>
</dbReference>
<proteinExistence type="predicted"/>
<evidence type="ECO:0000313" key="7">
    <source>
        <dbReference type="Proteomes" id="UP000657385"/>
    </source>
</evidence>
<dbReference type="Pfam" id="PF00583">
    <property type="entry name" value="Acetyltransf_1"/>
    <property type="match status" value="1"/>
</dbReference>
<organism evidence="6 7">
    <name type="scientific">Streptacidiphilus fuscans</name>
    <dbReference type="NCBI Taxonomy" id="2789292"/>
    <lineage>
        <taxon>Bacteria</taxon>
        <taxon>Bacillati</taxon>
        <taxon>Actinomycetota</taxon>
        <taxon>Actinomycetes</taxon>
        <taxon>Kitasatosporales</taxon>
        <taxon>Streptomycetaceae</taxon>
        <taxon>Streptacidiphilus</taxon>
    </lineage>
</organism>
<feature type="domain" description="N-acetyltransferase" evidence="4">
    <location>
        <begin position="308"/>
        <end position="467"/>
    </location>
</feature>
<name>A0A931FDY9_9ACTN</name>
<dbReference type="RefSeq" id="WP_196195243.1">
    <property type="nucleotide sequence ID" value="NZ_JADPRT010000007.1"/>
</dbReference>
<dbReference type="InterPro" id="IPR016181">
    <property type="entry name" value="Acyl_CoA_acyltransferase"/>
</dbReference>
<comment type="caution">
    <text evidence="6">The sequence shown here is derived from an EMBL/GenBank/DDBJ whole genome shotgun (WGS) entry which is preliminary data.</text>
</comment>
<evidence type="ECO:0000256" key="3">
    <source>
        <dbReference type="SAM" id="MobiDB-lite"/>
    </source>
</evidence>
<dbReference type="CDD" id="cd02116">
    <property type="entry name" value="ACT"/>
    <property type="match status" value="1"/>
</dbReference>
<dbReference type="CDD" id="cd04301">
    <property type="entry name" value="NAT_SF"/>
    <property type="match status" value="1"/>
</dbReference>
<feature type="region of interest" description="Disordered" evidence="3">
    <location>
        <begin position="85"/>
        <end position="108"/>
    </location>
</feature>
<keyword evidence="2" id="KW-0012">Acyltransferase</keyword>
<dbReference type="InterPro" id="IPR050832">
    <property type="entry name" value="Bact_Acetyltransf"/>
</dbReference>
<feature type="compositionally biased region" description="Low complexity" evidence="3">
    <location>
        <begin position="470"/>
        <end position="483"/>
    </location>
</feature>
<protein>
    <submittedName>
        <fullName evidence="6">GNAT family N-acetyltransferase</fullName>
    </submittedName>
</protein>
<keyword evidence="7" id="KW-1185">Reference proteome</keyword>
<dbReference type="Gene3D" id="3.40.630.30">
    <property type="match status" value="1"/>
</dbReference>
<dbReference type="PROSITE" id="PS51671">
    <property type="entry name" value="ACT"/>
    <property type="match status" value="1"/>
</dbReference>
<sequence length="483" mass="51769">MKRSHLTHHANSPAGSAKHRWRRDTVELSAVFTAVAVADLVANVVVHGHDGPVLLLASAVALVVTALWHSWWTHRHTHAPPGAIVSSAADTAGETPAEESVAPNATTPPEEVALWRIRATVTDAPGSLAALCRALADIPVNIVSMQAHPLAEETVDEFVVRAAPELAAQELTRALVAAGGTEVWLERADAHDLVDVPTRVLTMATRTAQDAAELPLALRQLFGRCRIRSIPGREIDEDELDGSVMRLRDPAGGILELKREHPVFTPTEFARARALIELDARLGPRVPPTRQTLRLLGAPHDSAEGGQITVRRAEPSDRAAAIALHERCSTRTLRQRYHGPVGDADRFLGHLLDPRHGQTLAVEAEDGRLVALAHLLWDDDAAEIAVLVEDAWQRRGIGGALVRRLTELARQAGLAEVYAVTTSANTGMIATLRQLSVPLDYHVDEGTLVITAHLAAQPQLVPGRTGGAAGSAAATSVTPTTRR</sequence>
<feature type="region of interest" description="Disordered" evidence="3">
    <location>
        <begin position="1"/>
        <end position="20"/>
    </location>
</feature>
<dbReference type="EMBL" id="JADPRT010000007">
    <property type="protein sequence ID" value="MBF9070083.1"/>
    <property type="molecule type" value="Genomic_DNA"/>
</dbReference>
<dbReference type="Proteomes" id="UP000657385">
    <property type="component" value="Unassembled WGS sequence"/>
</dbReference>
<dbReference type="AlphaFoldDB" id="A0A931FDY9"/>
<dbReference type="PROSITE" id="PS51186">
    <property type="entry name" value="GNAT"/>
    <property type="match status" value="1"/>
</dbReference>
<evidence type="ECO:0000256" key="1">
    <source>
        <dbReference type="ARBA" id="ARBA00022679"/>
    </source>
</evidence>
<dbReference type="SUPFAM" id="SSF55729">
    <property type="entry name" value="Acyl-CoA N-acyltransferases (Nat)"/>
    <property type="match status" value="1"/>
</dbReference>
<feature type="region of interest" description="Disordered" evidence="3">
    <location>
        <begin position="463"/>
        <end position="483"/>
    </location>
</feature>
<evidence type="ECO:0000256" key="2">
    <source>
        <dbReference type="ARBA" id="ARBA00023315"/>
    </source>
</evidence>
<dbReference type="InterPro" id="IPR045865">
    <property type="entry name" value="ACT-like_dom_sf"/>
</dbReference>
<dbReference type="PANTHER" id="PTHR43877">
    <property type="entry name" value="AMINOALKYLPHOSPHONATE N-ACETYLTRANSFERASE-RELATED-RELATED"/>
    <property type="match status" value="1"/>
</dbReference>
<keyword evidence="1" id="KW-0808">Transferase</keyword>